<gene>
    <name evidence="1" type="ORF">NCTC12078_03034</name>
</gene>
<dbReference type="KEGG" id="ctai:NCTC12078_03034"/>
<reference evidence="1 2" key="1">
    <citation type="submission" date="2019-02" db="EMBL/GenBank/DDBJ databases">
        <authorList>
            <consortium name="Pathogen Informatics"/>
        </authorList>
    </citation>
    <scope>NUCLEOTIDE SEQUENCE [LARGE SCALE GENOMIC DNA]</scope>
    <source>
        <strain evidence="1 2">3012STDY6944375</strain>
    </source>
</reference>
<accession>A0A4U8WHP9</accession>
<organism evidence="1 2">
    <name type="scientific">Chryseobacterium taihuense</name>
    <dbReference type="NCBI Taxonomy" id="1141221"/>
    <lineage>
        <taxon>Bacteria</taxon>
        <taxon>Pseudomonadati</taxon>
        <taxon>Bacteroidota</taxon>
        <taxon>Flavobacteriia</taxon>
        <taxon>Flavobacteriales</taxon>
        <taxon>Weeksellaceae</taxon>
        <taxon>Chryseobacterium group</taxon>
        <taxon>Chryseobacterium</taxon>
    </lineage>
</organism>
<sequence length="272" mass="31687">MTMPNWNSKFRDLPEIPSTKKFVDGSQMTEEQIIGFKLLNEQDVTEDELKKFVKLENFYSELREKLRDLDYKNFTENEVDEFKNYIFYAFNYRIFASNNIAIFSTYRLVVNENVMGSNEAIVDTKFLSYPPIDIVKKIGKFNRANSSNCTLFYSCENINTSLKEIKPPINKLITVGVWVPKNRNKFNGYAISNSERAGAVNAGVKKSNDAFTSTKDELHSQFFKFAKNYLDLIGEEFTKEVNHHNEYIISAFVIFPFLLTLKSRVFSYYFSC</sequence>
<dbReference type="Proteomes" id="UP000290013">
    <property type="component" value="Chromosome"/>
</dbReference>
<dbReference type="EMBL" id="LR215974">
    <property type="protein sequence ID" value="VFB04980.1"/>
    <property type="molecule type" value="Genomic_DNA"/>
</dbReference>
<evidence type="ECO:0000313" key="2">
    <source>
        <dbReference type="Proteomes" id="UP000290013"/>
    </source>
</evidence>
<protein>
    <submittedName>
        <fullName evidence="1">Uncharacterized protein</fullName>
    </submittedName>
</protein>
<dbReference type="AlphaFoldDB" id="A0A4U8WHP9"/>
<evidence type="ECO:0000313" key="1">
    <source>
        <dbReference type="EMBL" id="VFB04980.1"/>
    </source>
</evidence>
<proteinExistence type="predicted"/>
<name>A0A4U8WHP9_9FLAO</name>